<dbReference type="Pfam" id="PF01928">
    <property type="entry name" value="CYTH"/>
    <property type="match status" value="1"/>
</dbReference>
<dbReference type="InterPro" id="IPR033469">
    <property type="entry name" value="CYTH-like_dom_sf"/>
</dbReference>
<sequence length="199" mass="23268">MTQEIEIEFKTVLEKTAFDTLLNALPFSANAIEQTNYYFETNDFALKKQGSAIRIRKKYDEYVITLKQPHEQGILETHERINSDTFMNWIDGKPVATGQLKDQLTALQVRLEDLIYHGYLTTFRRTFTENELEYVLDESHYNGIVDYELELEAVSFTDGEKAFDALLGQYHIQKKAPITKIERFFKSLPSFMTNDNDER</sequence>
<dbReference type="EMBL" id="DXHX01000172">
    <property type="protein sequence ID" value="HIV75822.1"/>
    <property type="molecule type" value="Genomic_DNA"/>
</dbReference>
<dbReference type="SMART" id="SM01118">
    <property type="entry name" value="CYTH"/>
    <property type="match status" value="1"/>
</dbReference>
<evidence type="ECO:0000313" key="3">
    <source>
        <dbReference type="Proteomes" id="UP000823937"/>
    </source>
</evidence>
<accession>A0A9D1TLW4</accession>
<dbReference type="SUPFAM" id="SSF55154">
    <property type="entry name" value="CYTH-like phosphatases"/>
    <property type="match status" value="1"/>
</dbReference>
<feature type="domain" description="CYTH" evidence="1">
    <location>
        <begin position="4"/>
        <end position="191"/>
    </location>
</feature>
<dbReference type="Proteomes" id="UP000823937">
    <property type="component" value="Unassembled WGS sequence"/>
</dbReference>
<dbReference type="PIRSF" id="PIRSF012526">
    <property type="entry name" value="CYTH_UCP012526"/>
    <property type="match status" value="1"/>
</dbReference>
<gene>
    <name evidence="2" type="ORF">H9895_12165</name>
</gene>
<dbReference type="InterPro" id="IPR023577">
    <property type="entry name" value="CYTH_domain"/>
</dbReference>
<reference evidence="2" key="2">
    <citation type="submission" date="2021-04" db="EMBL/GenBank/DDBJ databases">
        <authorList>
            <person name="Gilroy R."/>
        </authorList>
    </citation>
    <scope>NUCLEOTIDE SEQUENCE</scope>
    <source>
        <strain evidence="2">CHK169-2315</strain>
    </source>
</reference>
<name>A0A9D1TLW4_9BACI</name>
<dbReference type="InterPro" id="IPR009195">
    <property type="entry name" value="Uncharacterised_YjbK"/>
</dbReference>
<proteinExistence type="predicted"/>
<dbReference type="CDD" id="cd07762">
    <property type="entry name" value="CYTH-like_Pase_1"/>
    <property type="match status" value="1"/>
</dbReference>
<protein>
    <submittedName>
        <fullName evidence="2">CYTH domain-containing protein</fullName>
    </submittedName>
</protein>
<dbReference type="PROSITE" id="PS51707">
    <property type="entry name" value="CYTH"/>
    <property type="match status" value="1"/>
</dbReference>
<evidence type="ECO:0000259" key="1">
    <source>
        <dbReference type="PROSITE" id="PS51707"/>
    </source>
</evidence>
<organism evidence="2 3">
    <name type="scientific">Candidatus Pseudogracilibacillus intestinigallinarum</name>
    <dbReference type="NCBI Taxonomy" id="2838742"/>
    <lineage>
        <taxon>Bacteria</taxon>
        <taxon>Bacillati</taxon>
        <taxon>Bacillota</taxon>
        <taxon>Bacilli</taxon>
        <taxon>Bacillales</taxon>
        <taxon>Bacillaceae</taxon>
        <taxon>Pseudogracilibacillus</taxon>
    </lineage>
</organism>
<reference evidence="2" key="1">
    <citation type="journal article" date="2021" name="PeerJ">
        <title>Extensive microbial diversity within the chicken gut microbiome revealed by metagenomics and culture.</title>
        <authorList>
            <person name="Gilroy R."/>
            <person name="Ravi A."/>
            <person name="Getino M."/>
            <person name="Pursley I."/>
            <person name="Horton D.L."/>
            <person name="Alikhan N.F."/>
            <person name="Baker D."/>
            <person name="Gharbi K."/>
            <person name="Hall N."/>
            <person name="Watson M."/>
            <person name="Adriaenssens E.M."/>
            <person name="Foster-Nyarko E."/>
            <person name="Jarju S."/>
            <person name="Secka A."/>
            <person name="Antonio M."/>
            <person name="Oren A."/>
            <person name="Chaudhuri R.R."/>
            <person name="La Ragione R."/>
            <person name="Hildebrand F."/>
            <person name="Pallen M.J."/>
        </authorList>
    </citation>
    <scope>NUCLEOTIDE SEQUENCE</scope>
    <source>
        <strain evidence="2">CHK169-2315</strain>
    </source>
</reference>
<dbReference type="AlphaFoldDB" id="A0A9D1TLW4"/>
<dbReference type="Gene3D" id="2.40.320.10">
    <property type="entry name" value="Hypothetical Protein Pfu-838710-001"/>
    <property type="match status" value="1"/>
</dbReference>
<comment type="caution">
    <text evidence="2">The sequence shown here is derived from an EMBL/GenBank/DDBJ whole genome shotgun (WGS) entry which is preliminary data.</text>
</comment>
<evidence type="ECO:0000313" key="2">
    <source>
        <dbReference type="EMBL" id="HIV75822.1"/>
    </source>
</evidence>